<gene>
    <name evidence="2" type="ORF">Cop2CBH44_32310</name>
</gene>
<dbReference type="Proteomes" id="UP000594042">
    <property type="component" value="Chromosome"/>
</dbReference>
<sequence length="38" mass="4535">MYIRKKAAQETANFHNLDKGNYKSSQKKGHTRYFSEKE</sequence>
<protein>
    <submittedName>
        <fullName evidence="2">Uncharacterized protein</fullName>
    </submittedName>
</protein>
<feature type="region of interest" description="Disordered" evidence="1">
    <location>
        <begin position="1"/>
        <end position="38"/>
    </location>
</feature>
<evidence type="ECO:0000256" key="1">
    <source>
        <dbReference type="SAM" id="MobiDB-lite"/>
    </source>
</evidence>
<accession>A0A7G1I3G8</accession>
<reference evidence="3" key="1">
    <citation type="submission" date="2020-07" db="EMBL/GenBank/DDBJ databases">
        <title>Complete genome sequencing of Coprobacter sp. strain 2CBH44.</title>
        <authorList>
            <person name="Sakamoto M."/>
            <person name="Murakami T."/>
            <person name="Mori H."/>
        </authorList>
    </citation>
    <scope>NUCLEOTIDE SEQUENCE [LARGE SCALE GENOMIC DNA]</scope>
    <source>
        <strain evidence="3">2CBH44</strain>
    </source>
</reference>
<dbReference type="EMBL" id="AP023322">
    <property type="protein sequence ID" value="BCI64878.1"/>
    <property type="molecule type" value="Genomic_DNA"/>
</dbReference>
<keyword evidence="3" id="KW-1185">Reference proteome</keyword>
<dbReference type="KEGG" id="copr:Cop2CBH44_32310"/>
<dbReference type="AlphaFoldDB" id="A0A7G1I3G8"/>
<evidence type="ECO:0000313" key="3">
    <source>
        <dbReference type="Proteomes" id="UP000594042"/>
    </source>
</evidence>
<name>A0A7G1I3G8_9BACT</name>
<organism evidence="2 3">
    <name type="scientific">Coprobacter secundus subsp. similis</name>
    <dbReference type="NCBI Taxonomy" id="2751153"/>
    <lineage>
        <taxon>Bacteria</taxon>
        <taxon>Pseudomonadati</taxon>
        <taxon>Bacteroidota</taxon>
        <taxon>Bacteroidia</taxon>
        <taxon>Bacteroidales</taxon>
        <taxon>Barnesiellaceae</taxon>
        <taxon>Coprobacter</taxon>
    </lineage>
</organism>
<evidence type="ECO:0000313" key="2">
    <source>
        <dbReference type="EMBL" id="BCI64878.1"/>
    </source>
</evidence>
<proteinExistence type="predicted"/>